<name>A0A6H9YQ88_9ACTN</name>
<reference evidence="2 3" key="1">
    <citation type="submission" date="2019-09" db="EMBL/GenBank/DDBJ databases">
        <title>Actinomadura physcomitrii sp. nov., a novel actinomycete isolated from moss [Physcomitrium sphaericum (Ludw) Fuernr].</title>
        <authorList>
            <person name="Zhuang X."/>
            <person name="Liu C."/>
        </authorList>
    </citation>
    <scope>NUCLEOTIDE SEQUENCE [LARGE SCALE GENOMIC DNA]</scope>
    <source>
        <strain evidence="2 3">HMC1</strain>
    </source>
</reference>
<comment type="caution">
    <text evidence="2">The sequence shown here is derived from an EMBL/GenBank/DDBJ whole genome shotgun (WGS) entry which is preliminary data.</text>
</comment>
<proteinExistence type="predicted"/>
<feature type="coiled-coil region" evidence="1">
    <location>
        <begin position="50"/>
        <end position="77"/>
    </location>
</feature>
<evidence type="ECO:0000313" key="2">
    <source>
        <dbReference type="EMBL" id="KAB2347298.1"/>
    </source>
</evidence>
<evidence type="ECO:0000313" key="3">
    <source>
        <dbReference type="Proteomes" id="UP000468735"/>
    </source>
</evidence>
<dbReference type="EMBL" id="WBMT01000009">
    <property type="protein sequence ID" value="KAB2347298.1"/>
    <property type="molecule type" value="Genomic_DNA"/>
</dbReference>
<gene>
    <name evidence="2" type="ORF">F8566_20000</name>
</gene>
<dbReference type="AlphaFoldDB" id="A0A6H9YQ88"/>
<accession>A0A6H9YQ88</accession>
<dbReference type="OrthoDB" id="139143at85012"/>
<keyword evidence="1" id="KW-0175">Coiled coil</keyword>
<keyword evidence="3" id="KW-1185">Reference proteome</keyword>
<dbReference type="RefSeq" id="WP_151561994.1">
    <property type="nucleotide sequence ID" value="NZ_WBMT01000009.1"/>
</dbReference>
<organism evidence="2 3">
    <name type="scientific">Actinomadura rudentiformis</name>
    <dbReference type="NCBI Taxonomy" id="359158"/>
    <lineage>
        <taxon>Bacteria</taxon>
        <taxon>Bacillati</taxon>
        <taxon>Actinomycetota</taxon>
        <taxon>Actinomycetes</taxon>
        <taxon>Streptosporangiales</taxon>
        <taxon>Thermomonosporaceae</taxon>
        <taxon>Actinomadura</taxon>
    </lineage>
</organism>
<dbReference type="Proteomes" id="UP000468735">
    <property type="component" value="Unassembled WGS sequence"/>
</dbReference>
<evidence type="ECO:0000256" key="1">
    <source>
        <dbReference type="SAM" id="Coils"/>
    </source>
</evidence>
<protein>
    <submittedName>
        <fullName evidence="2">Uncharacterized protein</fullName>
    </submittedName>
</protein>
<sequence>MNEPMTDKQLDAICERWAYIPPGEKPTITVTDTMRPGLMLNALGHVHDDVPALITEVKRLREQVKKLAAERRRTYDALTDQGRAAADASNDLEDGINFDLLAKNAEVAGLVDTLTNVRDERDRVAEKVKRVTALRDRWEATARNPSVYRHGGAEHAAALAASHLPDLRRALDGEKAVRS</sequence>